<evidence type="ECO:0000313" key="1">
    <source>
        <dbReference type="EMBL" id="CAF5174373.1"/>
    </source>
</evidence>
<proteinExistence type="predicted"/>
<evidence type="ECO:0000313" key="2">
    <source>
        <dbReference type="Proteomes" id="UP000681967"/>
    </source>
</evidence>
<comment type="caution">
    <text evidence="1">The sequence shown here is derived from an EMBL/GenBank/DDBJ whole genome shotgun (WGS) entry which is preliminary data.</text>
</comment>
<organism evidence="1 2">
    <name type="scientific">Rotaria magnacalcarata</name>
    <dbReference type="NCBI Taxonomy" id="392030"/>
    <lineage>
        <taxon>Eukaryota</taxon>
        <taxon>Metazoa</taxon>
        <taxon>Spiralia</taxon>
        <taxon>Gnathifera</taxon>
        <taxon>Rotifera</taxon>
        <taxon>Eurotatoria</taxon>
        <taxon>Bdelloidea</taxon>
        <taxon>Philodinida</taxon>
        <taxon>Philodinidae</taxon>
        <taxon>Rotaria</taxon>
    </lineage>
</organism>
<reference evidence="1" key="1">
    <citation type="submission" date="2021-02" db="EMBL/GenBank/DDBJ databases">
        <authorList>
            <person name="Nowell W R."/>
        </authorList>
    </citation>
    <scope>NUCLEOTIDE SEQUENCE</scope>
</reference>
<name>A0A8S3H1L0_9BILA</name>
<dbReference type="Proteomes" id="UP000681967">
    <property type="component" value="Unassembled WGS sequence"/>
</dbReference>
<sequence length="38" mass="4457">MGFLTFDSEILGKLITTCNPKFYGKYKAYEELECRLFS</sequence>
<protein>
    <submittedName>
        <fullName evidence="1">Uncharacterized protein</fullName>
    </submittedName>
</protein>
<dbReference type="EMBL" id="CAJOBH010285262">
    <property type="protein sequence ID" value="CAF5174373.1"/>
    <property type="molecule type" value="Genomic_DNA"/>
</dbReference>
<dbReference type="AlphaFoldDB" id="A0A8S3H1L0"/>
<feature type="non-terminal residue" evidence="1">
    <location>
        <position position="38"/>
    </location>
</feature>
<gene>
    <name evidence="1" type="ORF">BYL167_LOCUS77939</name>
</gene>
<accession>A0A8S3H1L0</accession>